<accession>A0A540M4H8</accession>
<dbReference type="GO" id="GO:0003676">
    <property type="term" value="F:nucleic acid binding"/>
    <property type="evidence" value="ECO:0007669"/>
    <property type="project" value="InterPro"/>
</dbReference>
<name>A0A540M4H8_MALBA</name>
<feature type="compositionally biased region" description="Polar residues" evidence="1">
    <location>
        <begin position="69"/>
        <end position="80"/>
    </location>
</feature>
<dbReference type="EMBL" id="VIEB01000362">
    <property type="protein sequence ID" value="TQD93608.1"/>
    <property type="molecule type" value="Genomic_DNA"/>
</dbReference>
<feature type="domain" description="Retrovirus-related Pol polyprotein from transposon TNT 1-94-like beta-barrel" evidence="2">
    <location>
        <begin position="154"/>
        <end position="223"/>
    </location>
</feature>
<sequence>MVLQALPAKYCQLKVSYNTQGNLWTLDELIAQCVQEEKRLKQDKGKEIEAVNLVHASKGKSKKGGRINPSKNSKSYDNVSKSSMPAKYVESSKKYDNLKVKIKDITKLKCVFCKTKGHIRKDCEAFKDWLRSKGNTDVYVCEESNLVEIPAKSWWFDTGASVHVTNALHGFEKQKQTNKMNYSVFVGEGTKVAVEAIGKVKLKLSSSFIVELNDVLFVPTMRRYT</sequence>
<dbReference type="PANTHER" id="PTHR47592">
    <property type="entry name" value="PBF68 PROTEIN"/>
    <property type="match status" value="1"/>
</dbReference>
<evidence type="ECO:0000313" key="4">
    <source>
        <dbReference type="Proteomes" id="UP000315295"/>
    </source>
</evidence>
<organism evidence="3 4">
    <name type="scientific">Malus baccata</name>
    <name type="common">Siberian crab apple</name>
    <name type="synonym">Pyrus baccata</name>
    <dbReference type="NCBI Taxonomy" id="106549"/>
    <lineage>
        <taxon>Eukaryota</taxon>
        <taxon>Viridiplantae</taxon>
        <taxon>Streptophyta</taxon>
        <taxon>Embryophyta</taxon>
        <taxon>Tracheophyta</taxon>
        <taxon>Spermatophyta</taxon>
        <taxon>Magnoliopsida</taxon>
        <taxon>eudicotyledons</taxon>
        <taxon>Gunneridae</taxon>
        <taxon>Pentapetalae</taxon>
        <taxon>rosids</taxon>
        <taxon>fabids</taxon>
        <taxon>Rosales</taxon>
        <taxon>Rosaceae</taxon>
        <taxon>Amygdaloideae</taxon>
        <taxon>Maleae</taxon>
        <taxon>Malus</taxon>
    </lineage>
</organism>
<dbReference type="InterPro" id="IPR036875">
    <property type="entry name" value="Znf_CCHC_sf"/>
</dbReference>
<comment type="caution">
    <text evidence="3">The sequence shown here is derived from an EMBL/GenBank/DDBJ whole genome shotgun (WGS) entry which is preliminary data.</text>
</comment>
<dbReference type="Pfam" id="PF22936">
    <property type="entry name" value="Pol_BBD"/>
    <property type="match status" value="1"/>
</dbReference>
<gene>
    <name evidence="3" type="ORF">C1H46_020763</name>
</gene>
<protein>
    <recommendedName>
        <fullName evidence="2">Retrovirus-related Pol polyprotein from transposon TNT 1-94-like beta-barrel domain-containing protein</fullName>
    </recommendedName>
</protein>
<feature type="region of interest" description="Disordered" evidence="1">
    <location>
        <begin position="57"/>
        <end position="80"/>
    </location>
</feature>
<evidence type="ECO:0000259" key="2">
    <source>
        <dbReference type="Pfam" id="PF22936"/>
    </source>
</evidence>
<dbReference type="SUPFAM" id="SSF57756">
    <property type="entry name" value="Retrovirus zinc finger-like domains"/>
    <property type="match status" value="1"/>
</dbReference>
<dbReference type="InterPro" id="IPR054722">
    <property type="entry name" value="PolX-like_BBD"/>
</dbReference>
<dbReference type="AlphaFoldDB" id="A0A540M4H8"/>
<dbReference type="GO" id="GO:0008270">
    <property type="term" value="F:zinc ion binding"/>
    <property type="evidence" value="ECO:0007669"/>
    <property type="project" value="InterPro"/>
</dbReference>
<proteinExistence type="predicted"/>
<evidence type="ECO:0000313" key="3">
    <source>
        <dbReference type="EMBL" id="TQD93608.1"/>
    </source>
</evidence>
<keyword evidence="4" id="KW-1185">Reference proteome</keyword>
<reference evidence="3 4" key="1">
    <citation type="journal article" date="2019" name="G3 (Bethesda)">
        <title>Sequencing of a Wild Apple (Malus baccata) Genome Unravels the Differences Between Cultivated and Wild Apple Species Regarding Disease Resistance and Cold Tolerance.</title>
        <authorList>
            <person name="Chen X."/>
        </authorList>
    </citation>
    <scope>NUCLEOTIDE SEQUENCE [LARGE SCALE GENOMIC DNA]</scope>
    <source>
        <strain evidence="4">cv. Shandingzi</strain>
        <tissue evidence="3">Leaves</tissue>
    </source>
</reference>
<evidence type="ECO:0000256" key="1">
    <source>
        <dbReference type="SAM" id="MobiDB-lite"/>
    </source>
</evidence>
<dbReference type="Proteomes" id="UP000315295">
    <property type="component" value="Unassembled WGS sequence"/>
</dbReference>